<comment type="caution">
    <text evidence="3">The sequence shown here is derived from an EMBL/GenBank/DDBJ whole genome shotgun (WGS) entry which is preliminary data.</text>
</comment>
<dbReference type="AlphaFoldDB" id="A0A545SYB8"/>
<dbReference type="InterPro" id="IPR038375">
    <property type="entry name" value="NDUFAF7_sf"/>
</dbReference>
<reference evidence="3 4" key="1">
    <citation type="submission" date="2019-06" db="EMBL/GenBank/DDBJ databases">
        <title>Whole genome sequence for Cellvibrionaceae sp. R142.</title>
        <authorList>
            <person name="Wang G."/>
        </authorList>
    </citation>
    <scope>NUCLEOTIDE SEQUENCE [LARGE SCALE GENOMIC DNA]</scope>
    <source>
        <strain evidence="3 4">R142</strain>
    </source>
</reference>
<dbReference type="GO" id="GO:0008168">
    <property type="term" value="F:methyltransferase activity"/>
    <property type="evidence" value="ECO:0007669"/>
    <property type="project" value="UniProtKB-KW"/>
</dbReference>
<gene>
    <name evidence="3" type="ORF">FKG94_22630</name>
</gene>
<dbReference type="Pfam" id="PF02636">
    <property type="entry name" value="Methyltransf_28"/>
    <property type="match status" value="1"/>
</dbReference>
<keyword evidence="1" id="KW-0489">Methyltransferase</keyword>
<evidence type="ECO:0000313" key="4">
    <source>
        <dbReference type="Proteomes" id="UP000319732"/>
    </source>
</evidence>
<evidence type="ECO:0000256" key="2">
    <source>
        <dbReference type="ARBA" id="ARBA00022679"/>
    </source>
</evidence>
<dbReference type="InterPro" id="IPR003788">
    <property type="entry name" value="NDUFAF7"/>
</dbReference>
<dbReference type="InterPro" id="IPR011990">
    <property type="entry name" value="TPR-like_helical_dom_sf"/>
</dbReference>
<proteinExistence type="predicted"/>
<organism evidence="3 4">
    <name type="scientific">Exilibacterium tricleocarpae</name>
    <dbReference type="NCBI Taxonomy" id="2591008"/>
    <lineage>
        <taxon>Bacteria</taxon>
        <taxon>Pseudomonadati</taxon>
        <taxon>Pseudomonadota</taxon>
        <taxon>Gammaproteobacteria</taxon>
        <taxon>Cellvibrionales</taxon>
        <taxon>Cellvibrionaceae</taxon>
        <taxon>Exilibacterium</taxon>
    </lineage>
</organism>
<dbReference type="Proteomes" id="UP000319732">
    <property type="component" value="Unassembled WGS sequence"/>
</dbReference>
<protein>
    <recommendedName>
        <fullName evidence="5">Tetratricopeptide repeat protein</fullName>
    </recommendedName>
</protein>
<keyword evidence="2" id="KW-0808">Transferase</keyword>
<dbReference type="EMBL" id="VHSG01000026">
    <property type="protein sequence ID" value="TQV69951.1"/>
    <property type="molecule type" value="Genomic_DNA"/>
</dbReference>
<dbReference type="Gene3D" id="1.25.40.10">
    <property type="entry name" value="Tetratricopeptide repeat domain"/>
    <property type="match status" value="1"/>
</dbReference>
<evidence type="ECO:0000313" key="3">
    <source>
        <dbReference type="EMBL" id="TQV69951.1"/>
    </source>
</evidence>
<keyword evidence="4" id="KW-1185">Reference proteome</keyword>
<dbReference type="SUPFAM" id="SSF48452">
    <property type="entry name" value="TPR-like"/>
    <property type="match status" value="1"/>
</dbReference>
<evidence type="ECO:0008006" key="5">
    <source>
        <dbReference type="Google" id="ProtNLM"/>
    </source>
</evidence>
<dbReference type="InterPro" id="IPR029063">
    <property type="entry name" value="SAM-dependent_MTases_sf"/>
</dbReference>
<sequence>MSAKDLSSRYMIQSYVPRQQSVAVKISNSGDRFGLDSFFTENIPFDSVTSRVVAAQLVDTIVFLVERIPKNAEEKLHIYEFGAGLGILAGNVLDIMRNFHTSLYDRVVLHISDISASKLHELERLPAFVEHRDHVIFQVCDLITPVFSPGEEPLLVYHSYLMAALPVRHIIMVEGAPYEALIKTTVPADLELIDTELEVPRRLGAIDIRKRCEQPTASLSPLLMRRLCPFIREEVKMIPVSESDMSADEKDFLREWLAYTQPREMKFFNFHYLAAVSTLNLARALPPGAGYVVIDIGEEKLIQEGLCIDLLSRYGLYTYYPFSFQLLEFCAKKSGLDYNVQNEFSYSNGNVVGFLSNTRDNGDYVYHFDKVFRKSNPGFYDKMRGKFEAVNSNEAFDTFCCAWPELQKSYLLWLGFARTMLCKKLYDAAITCLENALRDSQGLSLTAKTLLAQTYEHKQEPSRAIALYEDIYRHSPYHEPTLRALCRHYLGEREYDKMIGVLKAWIRSTRENTVDRQVLMLMRALKQTGDTEELNKWLGWL</sequence>
<name>A0A545SYB8_9GAMM</name>
<accession>A0A545SYB8</accession>
<dbReference type="RefSeq" id="WP_142929229.1">
    <property type="nucleotide sequence ID" value="NZ_ML660104.1"/>
</dbReference>
<dbReference type="GO" id="GO:0032259">
    <property type="term" value="P:methylation"/>
    <property type="evidence" value="ECO:0007669"/>
    <property type="project" value="UniProtKB-KW"/>
</dbReference>
<evidence type="ECO:0000256" key="1">
    <source>
        <dbReference type="ARBA" id="ARBA00022603"/>
    </source>
</evidence>
<dbReference type="Gene3D" id="3.40.50.12710">
    <property type="match status" value="1"/>
</dbReference>
<dbReference type="SUPFAM" id="SSF53335">
    <property type="entry name" value="S-adenosyl-L-methionine-dependent methyltransferases"/>
    <property type="match status" value="1"/>
</dbReference>